<protein>
    <submittedName>
        <fullName evidence="1">Uncharacterized protein</fullName>
    </submittedName>
</protein>
<dbReference type="EMBL" id="CM047743">
    <property type="protein sequence ID" value="KAJ0031699.1"/>
    <property type="molecule type" value="Genomic_DNA"/>
</dbReference>
<evidence type="ECO:0000313" key="2">
    <source>
        <dbReference type="Proteomes" id="UP001163603"/>
    </source>
</evidence>
<reference evidence="2" key="1">
    <citation type="journal article" date="2023" name="G3 (Bethesda)">
        <title>Genome assembly and association tests identify interacting loci associated with vigor, precocity, and sex in interspecific pistachio rootstocks.</title>
        <authorList>
            <person name="Palmer W."/>
            <person name="Jacygrad E."/>
            <person name="Sagayaradj S."/>
            <person name="Cavanaugh K."/>
            <person name="Han R."/>
            <person name="Bertier L."/>
            <person name="Beede B."/>
            <person name="Kafkas S."/>
            <person name="Golino D."/>
            <person name="Preece J."/>
            <person name="Michelmore R."/>
        </authorList>
    </citation>
    <scope>NUCLEOTIDE SEQUENCE [LARGE SCALE GENOMIC DNA]</scope>
</reference>
<accession>A0ACC0YAQ3</accession>
<keyword evidence="2" id="KW-1185">Reference proteome</keyword>
<gene>
    <name evidence="1" type="ORF">Pint_14375</name>
</gene>
<comment type="caution">
    <text evidence="1">The sequence shown here is derived from an EMBL/GenBank/DDBJ whole genome shotgun (WGS) entry which is preliminary data.</text>
</comment>
<dbReference type="Proteomes" id="UP001163603">
    <property type="component" value="Chromosome 8"/>
</dbReference>
<proteinExistence type="predicted"/>
<name>A0ACC0YAQ3_9ROSI</name>
<organism evidence="1 2">
    <name type="scientific">Pistacia integerrima</name>
    <dbReference type="NCBI Taxonomy" id="434235"/>
    <lineage>
        <taxon>Eukaryota</taxon>
        <taxon>Viridiplantae</taxon>
        <taxon>Streptophyta</taxon>
        <taxon>Embryophyta</taxon>
        <taxon>Tracheophyta</taxon>
        <taxon>Spermatophyta</taxon>
        <taxon>Magnoliopsida</taxon>
        <taxon>eudicotyledons</taxon>
        <taxon>Gunneridae</taxon>
        <taxon>Pentapetalae</taxon>
        <taxon>rosids</taxon>
        <taxon>malvids</taxon>
        <taxon>Sapindales</taxon>
        <taxon>Anacardiaceae</taxon>
        <taxon>Pistacia</taxon>
    </lineage>
</organism>
<sequence length="116" mass="12605">MKRVLSVLLFIFLICCKALPYSSSESTLTSKAADGFGSKVMKSKRKGVHEALHLGNVGKGKEVFHQMKKANKGVYGGGDTLRPKRKTGGASSSLVPESSSLVLWTLVIELLFFLFI</sequence>
<evidence type="ECO:0000313" key="1">
    <source>
        <dbReference type="EMBL" id="KAJ0031699.1"/>
    </source>
</evidence>